<dbReference type="PATRIC" id="fig|1423733.4.peg.1195"/>
<dbReference type="SUPFAM" id="SSF46785">
    <property type="entry name" value="Winged helix' DNA-binding domain"/>
    <property type="match status" value="1"/>
</dbReference>
<dbReference type="STRING" id="33960.TY91_16585"/>
<dbReference type="Pfam" id="PF03466">
    <property type="entry name" value="LysR_substrate"/>
    <property type="match status" value="1"/>
</dbReference>
<dbReference type="Gene3D" id="1.10.10.10">
    <property type="entry name" value="Winged helix-like DNA-binding domain superfamily/Winged helix DNA-binding domain"/>
    <property type="match status" value="1"/>
</dbReference>
<dbReference type="GO" id="GO:0000976">
    <property type="term" value="F:transcription cis-regulatory region binding"/>
    <property type="evidence" value="ECO:0007669"/>
    <property type="project" value="TreeGrafter"/>
</dbReference>
<dbReference type="InterPro" id="IPR005119">
    <property type="entry name" value="LysR_subst-bd"/>
</dbReference>
<evidence type="ECO:0000256" key="1">
    <source>
        <dbReference type="ARBA" id="ARBA00009437"/>
    </source>
</evidence>
<dbReference type="GO" id="GO:0003700">
    <property type="term" value="F:DNA-binding transcription factor activity"/>
    <property type="evidence" value="ECO:0007669"/>
    <property type="project" value="InterPro"/>
</dbReference>
<dbReference type="Pfam" id="PF00126">
    <property type="entry name" value="HTH_1"/>
    <property type="match status" value="1"/>
</dbReference>
<keyword evidence="2" id="KW-0805">Transcription regulation</keyword>
<dbReference type="Proteomes" id="UP000051845">
    <property type="component" value="Unassembled WGS sequence"/>
</dbReference>
<dbReference type="CDD" id="cd05466">
    <property type="entry name" value="PBP2_LTTR_substrate"/>
    <property type="match status" value="1"/>
</dbReference>
<gene>
    <name evidence="6" type="ORF">FC82_GL001132</name>
</gene>
<dbReference type="EMBL" id="AYYR01000022">
    <property type="protein sequence ID" value="KRM76651.1"/>
    <property type="molecule type" value="Genomic_DNA"/>
</dbReference>
<dbReference type="InterPro" id="IPR000847">
    <property type="entry name" value="LysR_HTH_N"/>
</dbReference>
<evidence type="ECO:0000313" key="7">
    <source>
        <dbReference type="Proteomes" id="UP000051845"/>
    </source>
</evidence>
<evidence type="ECO:0000256" key="3">
    <source>
        <dbReference type="ARBA" id="ARBA00023125"/>
    </source>
</evidence>
<evidence type="ECO:0000313" key="6">
    <source>
        <dbReference type="EMBL" id="KRM76651.1"/>
    </source>
</evidence>
<keyword evidence="3" id="KW-0238">DNA-binding</keyword>
<evidence type="ECO:0000256" key="2">
    <source>
        <dbReference type="ARBA" id="ARBA00023015"/>
    </source>
</evidence>
<name>A0A0R2BKV5_SECCO</name>
<dbReference type="Gene3D" id="3.40.190.10">
    <property type="entry name" value="Periplasmic binding protein-like II"/>
    <property type="match status" value="2"/>
</dbReference>
<dbReference type="SUPFAM" id="SSF53850">
    <property type="entry name" value="Periplasmic binding protein-like II"/>
    <property type="match status" value="1"/>
</dbReference>
<dbReference type="RefSeq" id="WP_054759447.1">
    <property type="nucleotide sequence ID" value="NZ_AYYR01000022.1"/>
</dbReference>
<dbReference type="InterPro" id="IPR036388">
    <property type="entry name" value="WH-like_DNA-bd_sf"/>
</dbReference>
<evidence type="ECO:0000256" key="4">
    <source>
        <dbReference type="ARBA" id="ARBA00023163"/>
    </source>
</evidence>
<dbReference type="FunFam" id="1.10.10.10:FF:000001">
    <property type="entry name" value="LysR family transcriptional regulator"/>
    <property type="match status" value="1"/>
</dbReference>
<comment type="similarity">
    <text evidence="1">Belongs to the LysR transcriptional regulatory family.</text>
</comment>
<dbReference type="AlphaFoldDB" id="A0A0R2BKV5"/>
<proteinExistence type="inferred from homology"/>
<sequence>MNLNQMLYLTELGKTKTISQAAKNLNISQAGLSQSLDKLEEELGLRLFNRTRSGITITEAGKQVVAHAKAIENQLGLIRQYSTQQRTVVDPPLRFGVMNEVPNSLLNWLLQFQDQHSQFKAYLQEASSIQIIKGVKTGDYDAGLIAINKAHFALLEELDFTEVGQGQFKLYMTPNHYLADHPDPIPISLIREQEFALFIDDYISEYVGKIEQRYGALNIIMQSTSFRIVLETMKKFQAVSIIRNSQLHNRLYDFEKQAMVEHNLDMFDFKDDQAFRYGIIRRPGKQLTNLQTQFVTGIGRIQ</sequence>
<dbReference type="InterPro" id="IPR036390">
    <property type="entry name" value="WH_DNA-bd_sf"/>
</dbReference>
<dbReference type="PANTHER" id="PTHR30126:SF40">
    <property type="entry name" value="HTH-TYPE TRANSCRIPTIONAL REGULATOR GLTR"/>
    <property type="match status" value="1"/>
</dbReference>
<keyword evidence="4" id="KW-0804">Transcription</keyword>
<protein>
    <submittedName>
        <fullName evidence="6">Fhu operon transcription regulator</fullName>
    </submittedName>
</protein>
<reference evidence="6 7" key="1">
    <citation type="journal article" date="2015" name="Genome Announc.">
        <title>Expanding the biotechnology potential of lactobacilli through comparative genomics of 213 strains and associated genera.</title>
        <authorList>
            <person name="Sun Z."/>
            <person name="Harris H.M."/>
            <person name="McCann A."/>
            <person name="Guo C."/>
            <person name="Argimon S."/>
            <person name="Zhang W."/>
            <person name="Yang X."/>
            <person name="Jeffery I.B."/>
            <person name="Cooney J.C."/>
            <person name="Kagawa T.F."/>
            <person name="Liu W."/>
            <person name="Song Y."/>
            <person name="Salvetti E."/>
            <person name="Wrobel A."/>
            <person name="Rasinkangas P."/>
            <person name="Parkhill J."/>
            <person name="Rea M.C."/>
            <person name="O'Sullivan O."/>
            <person name="Ritari J."/>
            <person name="Douillard F.P."/>
            <person name="Paul Ross R."/>
            <person name="Yang R."/>
            <person name="Briner A.E."/>
            <person name="Felis G.E."/>
            <person name="de Vos W.M."/>
            <person name="Barrangou R."/>
            <person name="Klaenhammer T.R."/>
            <person name="Caufield P.W."/>
            <person name="Cui Y."/>
            <person name="Zhang H."/>
            <person name="O'Toole P.W."/>
        </authorList>
    </citation>
    <scope>NUCLEOTIDE SEQUENCE [LARGE SCALE GENOMIC DNA]</scope>
    <source>
        <strain evidence="6 7">DSM 20515</strain>
    </source>
</reference>
<accession>A0A0R2BKV5</accession>
<feature type="domain" description="HTH lysR-type" evidence="5">
    <location>
        <begin position="1"/>
        <end position="58"/>
    </location>
</feature>
<dbReference type="PRINTS" id="PR00039">
    <property type="entry name" value="HTHLYSR"/>
</dbReference>
<organism evidence="6 7">
    <name type="scientific">Secundilactobacillus collinoides DSM 20515 = JCM 1123</name>
    <dbReference type="NCBI Taxonomy" id="1423733"/>
    <lineage>
        <taxon>Bacteria</taxon>
        <taxon>Bacillati</taxon>
        <taxon>Bacillota</taxon>
        <taxon>Bacilli</taxon>
        <taxon>Lactobacillales</taxon>
        <taxon>Lactobacillaceae</taxon>
        <taxon>Secundilactobacillus</taxon>
    </lineage>
</organism>
<dbReference type="PANTHER" id="PTHR30126">
    <property type="entry name" value="HTH-TYPE TRANSCRIPTIONAL REGULATOR"/>
    <property type="match status" value="1"/>
</dbReference>
<comment type="caution">
    <text evidence="6">The sequence shown here is derived from an EMBL/GenBank/DDBJ whole genome shotgun (WGS) entry which is preliminary data.</text>
</comment>
<dbReference type="PROSITE" id="PS50931">
    <property type="entry name" value="HTH_LYSR"/>
    <property type="match status" value="1"/>
</dbReference>
<evidence type="ECO:0000259" key="5">
    <source>
        <dbReference type="PROSITE" id="PS50931"/>
    </source>
</evidence>